<gene>
    <name evidence="2" type="ORF">RchiOBHm_Chr7g0191891</name>
</gene>
<comment type="caution">
    <text evidence="2">The sequence shown here is derived from an EMBL/GenBank/DDBJ whole genome shotgun (WGS) entry which is preliminary data.</text>
</comment>
<dbReference type="STRING" id="74649.A0A2P6P5D5"/>
<evidence type="ECO:0000313" key="3">
    <source>
        <dbReference type="Proteomes" id="UP000238479"/>
    </source>
</evidence>
<accession>A0A2P6P5D5</accession>
<dbReference type="Gramene" id="PRQ17146">
    <property type="protein sequence ID" value="PRQ17146"/>
    <property type="gene ID" value="RchiOBHm_Chr7g0191891"/>
</dbReference>
<keyword evidence="3" id="KW-1185">Reference proteome</keyword>
<dbReference type="EMBL" id="PDCK01000045">
    <property type="protein sequence ID" value="PRQ17146.1"/>
    <property type="molecule type" value="Genomic_DNA"/>
</dbReference>
<dbReference type="InterPro" id="IPR036322">
    <property type="entry name" value="WD40_repeat_dom_sf"/>
</dbReference>
<dbReference type="SUPFAM" id="SSF50978">
    <property type="entry name" value="WD40 repeat-like"/>
    <property type="match status" value="1"/>
</dbReference>
<sequence length="94" mass="10994">MQTISDHHSEIWSIDTDPEKRYLVSGSADLELRFYTIKHDLEACHETETANCGDDKWQVLKLFGEYQRKMQEQVRKFAGISRGRKGNTYIQRTG</sequence>
<dbReference type="PROSITE" id="PS50082">
    <property type="entry name" value="WD_REPEATS_2"/>
    <property type="match status" value="1"/>
</dbReference>
<reference evidence="2 3" key="1">
    <citation type="journal article" date="2018" name="Nat. Genet.">
        <title>The Rosa genome provides new insights in the design of modern roses.</title>
        <authorList>
            <person name="Bendahmane M."/>
        </authorList>
    </citation>
    <scope>NUCLEOTIDE SEQUENCE [LARGE SCALE GENOMIC DNA]</scope>
    <source>
        <strain evidence="3">cv. Old Blush</strain>
    </source>
</reference>
<dbReference type="Gene3D" id="2.130.10.10">
    <property type="entry name" value="YVTN repeat-like/Quinoprotein amine dehydrogenase"/>
    <property type="match status" value="1"/>
</dbReference>
<feature type="repeat" description="WD" evidence="1">
    <location>
        <begin position="4"/>
        <end position="38"/>
    </location>
</feature>
<keyword evidence="1" id="KW-0853">WD repeat</keyword>
<protein>
    <submittedName>
        <fullName evidence="2">Putative transcription factor WD40-like family</fullName>
    </submittedName>
</protein>
<dbReference type="InterPro" id="IPR001680">
    <property type="entry name" value="WD40_rpt"/>
</dbReference>
<name>A0A2P6P5D5_ROSCH</name>
<proteinExistence type="predicted"/>
<evidence type="ECO:0000256" key="1">
    <source>
        <dbReference type="PROSITE-ProRule" id="PRU00221"/>
    </source>
</evidence>
<organism evidence="2 3">
    <name type="scientific">Rosa chinensis</name>
    <name type="common">China rose</name>
    <dbReference type="NCBI Taxonomy" id="74649"/>
    <lineage>
        <taxon>Eukaryota</taxon>
        <taxon>Viridiplantae</taxon>
        <taxon>Streptophyta</taxon>
        <taxon>Embryophyta</taxon>
        <taxon>Tracheophyta</taxon>
        <taxon>Spermatophyta</taxon>
        <taxon>Magnoliopsida</taxon>
        <taxon>eudicotyledons</taxon>
        <taxon>Gunneridae</taxon>
        <taxon>Pentapetalae</taxon>
        <taxon>rosids</taxon>
        <taxon>fabids</taxon>
        <taxon>Rosales</taxon>
        <taxon>Rosaceae</taxon>
        <taxon>Rosoideae</taxon>
        <taxon>Rosoideae incertae sedis</taxon>
        <taxon>Rosa</taxon>
    </lineage>
</organism>
<evidence type="ECO:0000313" key="2">
    <source>
        <dbReference type="EMBL" id="PRQ17146.1"/>
    </source>
</evidence>
<dbReference type="Proteomes" id="UP000238479">
    <property type="component" value="Chromosome 7"/>
</dbReference>
<dbReference type="InterPro" id="IPR015943">
    <property type="entry name" value="WD40/YVTN_repeat-like_dom_sf"/>
</dbReference>
<dbReference type="AlphaFoldDB" id="A0A2P6P5D5"/>